<dbReference type="Proteomes" id="UP000178703">
    <property type="component" value="Unassembled WGS sequence"/>
</dbReference>
<proteinExistence type="predicted"/>
<dbReference type="AlphaFoldDB" id="A0A1G2E813"/>
<evidence type="ECO:0000313" key="1">
    <source>
        <dbReference type="EMBL" id="OGZ21925.1"/>
    </source>
</evidence>
<reference evidence="1 2" key="1">
    <citation type="journal article" date="2016" name="Nat. Commun.">
        <title>Thousands of microbial genomes shed light on interconnected biogeochemical processes in an aquifer system.</title>
        <authorList>
            <person name="Anantharaman K."/>
            <person name="Brown C.T."/>
            <person name="Hug L.A."/>
            <person name="Sharon I."/>
            <person name="Castelle C.J."/>
            <person name="Probst A.J."/>
            <person name="Thomas B.C."/>
            <person name="Singh A."/>
            <person name="Wilkins M.J."/>
            <person name="Karaoz U."/>
            <person name="Brodie E.L."/>
            <person name="Williams K.H."/>
            <person name="Hubbard S.S."/>
            <person name="Banfield J.F."/>
        </authorList>
    </citation>
    <scope>NUCLEOTIDE SEQUENCE [LARGE SCALE GENOMIC DNA]</scope>
</reference>
<accession>A0A1G2E813</accession>
<gene>
    <name evidence="1" type="ORF">A3D46_03055</name>
</gene>
<sequence length="237" mass="26875">MRLLGKCPNCGSEDTINCNEWPEGKCGNCGIIWKDWRLTQTEKGDELIPVMIGRERSEDDGQEWGVCLNYPSVGEIPWSDMIVSVLNAALIARFSDPNIKRSEWSPRANKLRVCLATEGGVEGYYKGDFIDLRNEGVKIGLYVAPYCSQGEGIRRILNFYHIMLQYLFEAGSESVSGRYRRGEILRLPKNEKGFERAWDILAIMLTRAKGEKFGKKVAEKIKEIQNNSFSAPHLKGF</sequence>
<protein>
    <submittedName>
        <fullName evidence="1">Uncharacterized protein</fullName>
    </submittedName>
</protein>
<dbReference type="EMBL" id="MHMD01000012">
    <property type="protein sequence ID" value="OGZ21925.1"/>
    <property type="molecule type" value="Genomic_DNA"/>
</dbReference>
<evidence type="ECO:0000313" key="2">
    <source>
        <dbReference type="Proteomes" id="UP000178703"/>
    </source>
</evidence>
<comment type="caution">
    <text evidence="1">The sequence shown here is derived from an EMBL/GenBank/DDBJ whole genome shotgun (WGS) entry which is preliminary data.</text>
</comment>
<organism evidence="1 2">
    <name type="scientific">Candidatus Nealsonbacteria bacterium RIFCSPHIGHO2_02_FULL_43_13</name>
    <dbReference type="NCBI Taxonomy" id="1801668"/>
    <lineage>
        <taxon>Bacteria</taxon>
        <taxon>Candidatus Nealsoniibacteriota</taxon>
    </lineage>
</organism>
<name>A0A1G2E813_9BACT</name>